<sequence>PTFLHANSTSHTWAFSAIAEIIDNAYDPDVNASELWIDKIEANNKICLTFTDNGAGLDPDKLIKMLSFGFCEKSVYESKSGHQPIGHYGNGFKSGSMRIAKDVLVFTRQLHTQSVGMLSQTFLDRIRAETVVVPLVTWNNKDGKREDNEETINNIRAITAFSDFKTEDRLLAELKELEKLQTGTRIILYNLKSDETGKLELDFESNPTDILNPQTLAIDTTSVYRPVREDIARYQVSLREYCSILFLKPRMKIFLRGLKVKTKLICKSLSQTEIDRYKPHWLDKPLKITYGFTCNKDNVDEYGIMMYHRNRLIKAYEKVGYQKQPNDLGVGVVGIVEVNFLQPIHNKQDFNKDEKYNTFMAALSKKTNEYWNEKKNGSNRNSERMISDWLWAQCDNCLKWRRLPDGINRNLPDKWFCFLNPDASHKYVNFV</sequence>
<dbReference type="Pfam" id="PF13589">
    <property type="entry name" value="HATPase_c_3"/>
    <property type="match status" value="1"/>
</dbReference>
<keyword evidence="9" id="KW-1185">Reference proteome</keyword>
<evidence type="ECO:0000256" key="5">
    <source>
        <dbReference type="ARBA" id="ARBA00023054"/>
    </source>
</evidence>
<dbReference type="Gene3D" id="3.30.565.10">
    <property type="entry name" value="Histidine kinase-like ATPase, C-terminal domain"/>
    <property type="match status" value="1"/>
</dbReference>
<dbReference type="GO" id="GO:0016887">
    <property type="term" value="F:ATP hydrolysis activity"/>
    <property type="evidence" value="ECO:0007669"/>
    <property type="project" value="InterPro"/>
</dbReference>
<evidence type="ECO:0000313" key="8">
    <source>
        <dbReference type="EMBL" id="ESO87309.1"/>
    </source>
</evidence>
<keyword evidence="5" id="KW-0175">Coiled coil</keyword>
<feature type="domain" description="CW-type" evidence="7">
    <location>
        <begin position="383"/>
        <end position="431"/>
    </location>
</feature>
<dbReference type="HOGENOM" id="CLU_011516_7_1_1"/>
<dbReference type="InterPro" id="IPR011124">
    <property type="entry name" value="Znf_CW"/>
</dbReference>
<dbReference type="KEGG" id="lgi:LOTGIDRAFT_107430"/>
<dbReference type="SUPFAM" id="SSF55874">
    <property type="entry name" value="ATPase domain of HSP90 chaperone/DNA topoisomerase II/histidine kinase"/>
    <property type="match status" value="1"/>
</dbReference>
<dbReference type="GeneID" id="20230220"/>
<dbReference type="GO" id="GO:0008270">
    <property type="term" value="F:zinc ion binding"/>
    <property type="evidence" value="ECO:0007669"/>
    <property type="project" value="UniProtKB-KW"/>
</dbReference>
<dbReference type="Proteomes" id="UP000030746">
    <property type="component" value="Unassembled WGS sequence"/>
</dbReference>
<dbReference type="AlphaFoldDB" id="V4BEJ3"/>
<comment type="subcellular location">
    <subcellularLocation>
        <location evidence="1">Nucleus</location>
    </subcellularLocation>
</comment>
<keyword evidence="3" id="KW-0863">Zinc-finger</keyword>
<dbReference type="EMBL" id="KB202953">
    <property type="protein sequence ID" value="ESO87309.1"/>
    <property type="molecule type" value="Genomic_DNA"/>
</dbReference>
<dbReference type="PANTHER" id="PTHR23336">
    <property type="entry name" value="ZINC FINGER CW-TYPE COILED-COIL DOMAIN PROTEIN 3"/>
    <property type="match status" value="1"/>
</dbReference>
<feature type="non-terminal residue" evidence="8">
    <location>
        <position position="1"/>
    </location>
</feature>
<dbReference type="OrthoDB" id="757982at2759"/>
<dbReference type="Gene3D" id="3.30.40.100">
    <property type="match status" value="1"/>
</dbReference>
<dbReference type="PANTHER" id="PTHR23336:SF76">
    <property type="entry name" value="MORC S5 DOMAIN-CONTAINING PROTEIN"/>
    <property type="match status" value="1"/>
</dbReference>
<dbReference type="GO" id="GO:0005634">
    <property type="term" value="C:nucleus"/>
    <property type="evidence" value="ECO:0007669"/>
    <property type="project" value="UniProtKB-SubCell"/>
</dbReference>
<keyword evidence="6" id="KW-0539">Nucleus</keyword>
<dbReference type="RefSeq" id="XP_009062252.1">
    <property type="nucleotide sequence ID" value="XM_009064004.1"/>
</dbReference>
<dbReference type="InterPro" id="IPR041006">
    <property type="entry name" value="Morc_S5"/>
</dbReference>
<dbReference type="InterPro" id="IPR036890">
    <property type="entry name" value="HATPase_C_sf"/>
</dbReference>
<evidence type="ECO:0000256" key="2">
    <source>
        <dbReference type="ARBA" id="ARBA00022723"/>
    </source>
</evidence>
<dbReference type="CTD" id="20230220"/>
<evidence type="ECO:0000313" key="9">
    <source>
        <dbReference type="Proteomes" id="UP000030746"/>
    </source>
</evidence>
<dbReference type="InterPro" id="IPR045261">
    <property type="entry name" value="MORC_ATPase"/>
</dbReference>
<protein>
    <recommendedName>
        <fullName evidence="7">CW-type domain-containing protein</fullName>
    </recommendedName>
</protein>
<evidence type="ECO:0000256" key="1">
    <source>
        <dbReference type="ARBA" id="ARBA00004123"/>
    </source>
</evidence>
<dbReference type="Pfam" id="PF07496">
    <property type="entry name" value="zf-CW"/>
    <property type="match status" value="1"/>
</dbReference>
<dbReference type="PROSITE" id="PS51050">
    <property type="entry name" value="ZF_CW"/>
    <property type="match status" value="1"/>
</dbReference>
<dbReference type="Pfam" id="PF17942">
    <property type="entry name" value="Morc6_S5"/>
    <property type="match status" value="1"/>
</dbReference>
<organism evidence="8 9">
    <name type="scientific">Lottia gigantea</name>
    <name type="common">Giant owl limpet</name>
    <dbReference type="NCBI Taxonomy" id="225164"/>
    <lineage>
        <taxon>Eukaryota</taxon>
        <taxon>Metazoa</taxon>
        <taxon>Spiralia</taxon>
        <taxon>Lophotrochozoa</taxon>
        <taxon>Mollusca</taxon>
        <taxon>Gastropoda</taxon>
        <taxon>Patellogastropoda</taxon>
        <taxon>Lottioidea</taxon>
        <taxon>Lottiidae</taxon>
        <taxon>Lottia</taxon>
    </lineage>
</organism>
<keyword evidence="4" id="KW-0862">Zinc</keyword>
<dbReference type="OMA" id="RCLCITY"/>
<reference evidence="8 9" key="1">
    <citation type="journal article" date="2013" name="Nature">
        <title>Insights into bilaterian evolution from three spiralian genomes.</title>
        <authorList>
            <person name="Simakov O."/>
            <person name="Marletaz F."/>
            <person name="Cho S.J."/>
            <person name="Edsinger-Gonzales E."/>
            <person name="Havlak P."/>
            <person name="Hellsten U."/>
            <person name="Kuo D.H."/>
            <person name="Larsson T."/>
            <person name="Lv J."/>
            <person name="Arendt D."/>
            <person name="Savage R."/>
            <person name="Osoegawa K."/>
            <person name="de Jong P."/>
            <person name="Grimwood J."/>
            <person name="Chapman J.A."/>
            <person name="Shapiro H."/>
            <person name="Aerts A."/>
            <person name="Otillar R.P."/>
            <person name="Terry A.Y."/>
            <person name="Boore J.L."/>
            <person name="Grigoriev I.V."/>
            <person name="Lindberg D.R."/>
            <person name="Seaver E.C."/>
            <person name="Weisblat D.A."/>
            <person name="Putnam N.H."/>
            <person name="Rokhsar D.S."/>
        </authorList>
    </citation>
    <scope>NUCLEOTIDE SEQUENCE [LARGE SCALE GENOMIC DNA]</scope>
</reference>
<keyword evidence="2" id="KW-0479">Metal-binding</keyword>
<evidence type="ECO:0000256" key="6">
    <source>
        <dbReference type="ARBA" id="ARBA00023242"/>
    </source>
</evidence>
<proteinExistence type="predicted"/>
<evidence type="ECO:0000256" key="3">
    <source>
        <dbReference type="ARBA" id="ARBA00022771"/>
    </source>
</evidence>
<gene>
    <name evidence="8" type="ORF">LOTGIDRAFT_107430</name>
</gene>
<evidence type="ECO:0000256" key="4">
    <source>
        <dbReference type="ARBA" id="ARBA00022833"/>
    </source>
</evidence>
<name>V4BEJ3_LOTGI</name>
<evidence type="ECO:0000259" key="7">
    <source>
        <dbReference type="PROSITE" id="PS51050"/>
    </source>
</evidence>
<accession>V4BEJ3</accession>